<dbReference type="AlphaFoldDB" id="A0A2A2LCG2"/>
<dbReference type="OrthoDB" id="5787203at2759"/>
<evidence type="ECO:0000313" key="2">
    <source>
        <dbReference type="Proteomes" id="UP000218231"/>
    </source>
</evidence>
<gene>
    <name evidence="1" type="ORF">WR25_14484</name>
</gene>
<organism evidence="1 2">
    <name type="scientific">Diploscapter pachys</name>
    <dbReference type="NCBI Taxonomy" id="2018661"/>
    <lineage>
        <taxon>Eukaryota</taxon>
        <taxon>Metazoa</taxon>
        <taxon>Ecdysozoa</taxon>
        <taxon>Nematoda</taxon>
        <taxon>Chromadorea</taxon>
        <taxon>Rhabditida</taxon>
        <taxon>Rhabditina</taxon>
        <taxon>Rhabditomorpha</taxon>
        <taxon>Rhabditoidea</taxon>
        <taxon>Rhabditidae</taxon>
        <taxon>Diploscapter</taxon>
    </lineage>
</organism>
<sequence length="122" mass="14363">MVSDRRIRKAIGRCFIRWGTKALPLEVPQNHLDRWSIVVVSNSLRSNLTGQPMQSQEWLMNSRSKRARDELAYLLQNRRRIIVDMTLRLAKDTFEEETGEMWLTSIQEDESNNNFKAQLSQL</sequence>
<dbReference type="EMBL" id="LIAE01006913">
    <property type="protein sequence ID" value="PAV83893.1"/>
    <property type="molecule type" value="Genomic_DNA"/>
</dbReference>
<evidence type="ECO:0000313" key="1">
    <source>
        <dbReference type="EMBL" id="PAV83893.1"/>
    </source>
</evidence>
<accession>A0A2A2LCG2</accession>
<dbReference type="Proteomes" id="UP000218231">
    <property type="component" value="Unassembled WGS sequence"/>
</dbReference>
<name>A0A2A2LCG2_9BILA</name>
<protein>
    <submittedName>
        <fullName evidence="1">Uncharacterized protein</fullName>
    </submittedName>
</protein>
<proteinExistence type="predicted"/>
<keyword evidence="2" id="KW-1185">Reference proteome</keyword>
<comment type="caution">
    <text evidence="1">The sequence shown here is derived from an EMBL/GenBank/DDBJ whole genome shotgun (WGS) entry which is preliminary data.</text>
</comment>
<reference evidence="1 2" key="1">
    <citation type="journal article" date="2017" name="Curr. Biol.">
        <title>Genome architecture and evolution of a unichromosomal asexual nematode.</title>
        <authorList>
            <person name="Fradin H."/>
            <person name="Zegar C."/>
            <person name="Gutwein M."/>
            <person name="Lucas J."/>
            <person name="Kovtun M."/>
            <person name="Corcoran D."/>
            <person name="Baugh L.R."/>
            <person name="Kiontke K."/>
            <person name="Gunsalus K."/>
            <person name="Fitch D.H."/>
            <person name="Piano F."/>
        </authorList>
    </citation>
    <scope>NUCLEOTIDE SEQUENCE [LARGE SCALE GENOMIC DNA]</scope>
    <source>
        <strain evidence="1">PF1309</strain>
    </source>
</reference>